<keyword evidence="1" id="KW-0255">Endonuclease</keyword>
<proteinExistence type="predicted"/>
<evidence type="ECO:0000313" key="1">
    <source>
        <dbReference type="EMBL" id="NIY65554.1"/>
    </source>
</evidence>
<comment type="caution">
    <text evidence="1">The sequence shown here is derived from an EMBL/GenBank/DDBJ whole genome shotgun (WGS) entry which is preliminary data.</text>
</comment>
<dbReference type="Gene3D" id="3.60.10.10">
    <property type="entry name" value="Endonuclease/exonuclease/phosphatase"/>
    <property type="match status" value="1"/>
</dbReference>
<keyword evidence="1" id="KW-0540">Nuclease</keyword>
<name>A0A7X5X2T0_STRMQ</name>
<dbReference type="RefSeq" id="WP_167501635.1">
    <property type="nucleotide sequence ID" value="NZ_JAALLH010000001.1"/>
</dbReference>
<accession>A0A7X5X2T0</accession>
<evidence type="ECO:0000313" key="2">
    <source>
        <dbReference type="Proteomes" id="UP000536624"/>
    </source>
</evidence>
<dbReference type="EMBL" id="JAALLH010000001">
    <property type="protein sequence ID" value="NIY65554.1"/>
    <property type="molecule type" value="Genomic_DNA"/>
</dbReference>
<keyword evidence="1" id="KW-0378">Hydrolase</keyword>
<organism evidence="1 2">
    <name type="scientific">Streptomyces malaysiensis</name>
    <dbReference type="NCBI Taxonomy" id="92644"/>
    <lineage>
        <taxon>Bacteria</taxon>
        <taxon>Bacillati</taxon>
        <taxon>Actinomycetota</taxon>
        <taxon>Actinomycetes</taxon>
        <taxon>Kitasatosporales</taxon>
        <taxon>Streptomycetaceae</taxon>
        <taxon>Streptomyces</taxon>
        <taxon>Streptomyces violaceusniger group</taxon>
    </lineage>
</organism>
<dbReference type="SUPFAM" id="SSF56219">
    <property type="entry name" value="DNase I-like"/>
    <property type="match status" value="1"/>
</dbReference>
<keyword evidence="1" id="KW-0269">Exonuclease</keyword>
<dbReference type="GO" id="GO:0004527">
    <property type="term" value="F:exonuclease activity"/>
    <property type="evidence" value="ECO:0007669"/>
    <property type="project" value="UniProtKB-KW"/>
</dbReference>
<dbReference type="AlphaFoldDB" id="A0A7X5X2T0"/>
<dbReference type="Proteomes" id="UP000536624">
    <property type="component" value="Unassembled WGS sequence"/>
</dbReference>
<sequence>MTVIRVVTFNTLFGGHDDFGLGAGDRWRGQIEFLKGLEADILALQECNFWDLLGNRRMYQTLNALELGSAYLAYANETTSGHRFHSVIMLSRRVRLAAQGADRDRYHHVMGWANLILPGLEGPLEFRNLHLDPFDPRNRAREVSPLGVLAAPGRRSLAVGDVNTIGLEYPEPDWKRLPAHAANGHLRLPREDQVSDRDATELLARAGFKDASHPFNQEMAATAAFGDGDVPRRQDLILMSPALGPALIGYEVHLEPVNKGLSDHGAVSADFDLSRVA</sequence>
<gene>
    <name evidence="1" type="ORF">SMALB_3556</name>
</gene>
<dbReference type="GO" id="GO:0004519">
    <property type="term" value="F:endonuclease activity"/>
    <property type="evidence" value="ECO:0007669"/>
    <property type="project" value="UniProtKB-KW"/>
</dbReference>
<dbReference type="InterPro" id="IPR036691">
    <property type="entry name" value="Endo/exonu/phosph_ase_sf"/>
</dbReference>
<reference evidence="1 2" key="1">
    <citation type="submission" date="2020-02" db="EMBL/GenBank/DDBJ databases">
        <title>Streptomyces malaysiensis DSM14702 (JHCC583434, PFL_A843) Genome sequencing and assembly.</title>
        <authorList>
            <person name="Samborskyy M."/>
        </authorList>
    </citation>
    <scope>NUCLEOTIDE SEQUENCE [LARGE SCALE GENOMIC DNA]</scope>
    <source>
        <strain evidence="1 2">DSM 14702</strain>
    </source>
</reference>
<protein>
    <submittedName>
        <fullName evidence="1">Endonuclease/exonuclease/phosphatase</fullName>
    </submittedName>
</protein>